<accession>A0A3G5AD64</accession>
<protein>
    <submittedName>
        <fullName evidence="1">Uncharacterized protein</fullName>
    </submittedName>
</protein>
<sequence length="108" mass="12194">MSETFSSENDKLHVSEDTNTIIYGPTKKKWIRLPKELGGIKANVIDSYQTICQCGKHVTTVYILKAKFSTMFCDTKGQWAWLMNPNEQSLKTIKASSQKAIEAMKSTT</sequence>
<evidence type="ECO:0000313" key="1">
    <source>
        <dbReference type="EMBL" id="AYV83309.1"/>
    </source>
</evidence>
<proteinExistence type="predicted"/>
<gene>
    <name evidence="1" type="ORF">Hyperionvirus5_115</name>
</gene>
<dbReference type="EMBL" id="MK072387">
    <property type="protein sequence ID" value="AYV83309.1"/>
    <property type="molecule type" value="Genomic_DNA"/>
</dbReference>
<organism evidence="1">
    <name type="scientific">Hyperionvirus sp</name>
    <dbReference type="NCBI Taxonomy" id="2487770"/>
    <lineage>
        <taxon>Viruses</taxon>
        <taxon>Varidnaviria</taxon>
        <taxon>Bamfordvirae</taxon>
        <taxon>Nucleocytoviricota</taxon>
        <taxon>Megaviricetes</taxon>
        <taxon>Imitervirales</taxon>
        <taxon>Mimiviridae</taxon>
        <taxon>Klosneuvirinae</taxon>
    </lineage>
</organism>
<name>A0A3G5AD64_9VIRU</name>
<reference evidence="1" key="1">
    <citation type="submission" date="2018-10" db="EMBL/GenBank/DDBJ databases">
        <title>Hidden diversity of soil giant viruses.</title>
        <authorList>
            <person name="Schulz F."/>
            <person name="Alteio L."/>
            <person name="Goudeau D."/>
            <person name="Ryan E.M."/>
            <person name="Malmstrom R.R."/>
            <person name="Blanchard J."/>
            <person name="Woyke T."/>
        </authorList>
    </citation>
    <scope>NUCLEOTIDE SEQUENCE</scope>
    <source>
        <strain evidence="1">HYV1</strain>
    </source>
</reference>